<reference evidence="2 3" key="3">
    <citation type="journal article" date="2017" name="G3 (Bethesda)">
        <title>Comparative analysis highlights variable genome content of wheat rusts and divergence of the mating loci.</title>
        <authorList>
            <person name="Cuomo C.A."/>
            <person name="Bakkeren G."/>
            <person name="Khalil H.B."/>
            <person name="Panwar V."/>
            <person name="Joly D."/>
            <person name="Linning R."/>
            <person name="Sakthikumar S."/>
            <person name="Song X."/>
            <person name="Adiconis X."/>
            <person name="Fan L."/>
            <person name="Goldberg J.M."/>
            <person name="Levin J.Z."/>
            <person name="Young S."/>
            <person name="Zeng Q."/>
            <person name="Anikster Y."/>
            <person name="Bruce M."/>
            <person name="Wang M."/>
            <person name="Yin C."/>
            <person name="McCallum B."/>
            <person name="Szabo L.J."/>
            <person name="Hulbert S."/>
            <person name="Chen X."/>
            <person name="Fellers J.P."/>
        </authorList>
    </citation>
    <scope>NUCLEOTIDE SEQUENCE</scope>
    <source>
        <strain evidence="3">Isolate 1-1 / race 1 (BBBD)</strain>
        <strain evidence="2">isolate 1-1 / race 1 (BBBD)</strain>
    </source>
</reference>
<proteinExistence type="predicted"/>
<reference evidence="2" key="4">
    <citation type="submission" date="2025-05" db="UniProtKB">
        <authorList>
            <consortium name="EnsemblFungi"/>
        </authorList>
    </citation>
    <scope>IDENTIFICATION</scope>
    <source>
        <strain evidence="2">isolate 1-1 / race 1 (BBBD)</strain>
    </source>
</reference>
<dbReference type="OrthoDB" id="2500136at2759"/>
<name>A0A180GIF8_PUCT1</name>
<organism evidence="1">
    <name type="scientific">Puccinia triticina (isolate 1-1 / race 1 (BBBD))</name>
    <name type="common">Brown leaf rust fungus</name>
    <dbReference type="NCBI Taxonomy" id="630390"/>
    <lineage>
        <taxon>Eukaryota</taxon>
        <taxon>Fungi</taxon>
        <taxon>Dikarya</taxon>
        <taxon>Basidiomycota</taxon>
        <taxon>Pucciniomycotina</taxon>
        <taxon>Pucciniomycetes</taxon>
        <taxon>Pucciniales</taxon>
        <taxon>Pucciniaceae</taxon>
        <taxon>Puccinia</taxon>
    </lineage>
</organism>
<accession>A0A180GIF8</accession>
<dbReference type="VEuPathDB" id="FungiDB:PTTG_09570"/>
<gene>
    <name evidence="1" type="ORF">PTTG_09570</name>
</gene>
<dbReference type="EMBL" id="ADAS02000063">
    <property type="protein sequence ID" value="OAV92470.1"/>
    <property type="molecule type" value="Genomic_DNA"/>
</dbReference>
<evidence type="ECO:0000313" key="1">
    <source>
        <dbReference type="EMBL" id="OAV92470.1"/>
    </source>
</evidence>
<evidence type="ECO:0000313" key="3">
    <source>
        <dbReference type="Proteomes" id="UP000005240"/>
    </source>
</evidence>
<dbReference type="AlphaFoldDB" id="A0A180GIF8"/>
<evidence type="ECO:0000313" key="2">
    <source>
        <dbReference type="EnsemblFungi" id="PTTG_09570-t43_2-p1"/>
    </source>
</evidence>
<dbReference type="Proteomes" id="UP000005240">
    <property type="component" value="Unassembled WGS sequence"/>
</dbReference>
<keyword evidence="3" id="KW-1185">Reference proteome</keyword>
<reference evidence="1" key="2">
    <citation type="submission" date="2016-05" db="EMBL/GenBank/DDBJ databases">
        <title>Comparative analysis highlights variable genome content of wheat rusts and divergence of the mating loci.</title>
        <authorList>
            <person name="Cuomo C.A."/>
            <person name="Bakkeren G."/>
            <person name="Szabo L."/>
            <person name="Khalil H."/>
            <person name="Joly D."/>
            <person name="Goldberg J."/>
            <person name="Young S."/>
            <person name="Zeng Q."/>
            <person name="Fellers J."/>
        </authorList>
    </citation>
    <scope>NUCLEOTIDE SEQUENCE [LARGE SCALE GENOMIC DNA]</scope>
    <source>
        <strain evidence="1">1-1 BBBD Race 1</strain>
    </source>
</reference>
<dbReference type="EnsemblFungi" id="PTTG_09570-t43_2">
    <property type="protein sequence ID" value="PTTG_09570-t43_2-p1"/>
    <property type="gene ID" value="PTTG_09570"/>
</dbReference>
<sequence length="293" mass="33761">MNTSSQLPPADLIPRLEGYLKNLQSLAQAISTVRYQTFPSLINNLQQPIQACDPNNPSSSPDHLNEVKENWKCDSQDLLQGLKALRLQAMNSQEAMKYVRATTQTNMHLTIEEKEKAFEETRLLNQKTKEDGLQRFKSRSSLSRRAKATSPIIEQHIIETELLKRKKLRLLKQRCSFPEIFVPVIDLKDCIQRINASDRQSGHLTFVSENQILLKDVMKIFVVFKRTTQSHKLGPSLVIERAFCFGLTESPTNTFQRSSFGLIRSINRCINHYINRFFNTNHDQNASNLWLIC</sequence>
<reference evidence="1" key="1">
    <citation type="submission" date="2009-11" db="EMBL/GenBank/DDBJ databases">
        <authorList>
            <consortium name="The Broad Institute Genome Sequencing Platform"/>
            <person name="Ward D."/>
            <person name="Feldgarden M."/>
            <person name="Earl A."/>
            <person name="Young S.K."/>
            <person name="Zeng Q."/>
            <person name="Koehrsen M."/>
            <person name="Alvarado L."/>
            <person name="Berlin A."/>
            <person name="Bochicchio J."/>
            <person name="Borenstein D."/>
            <person name="Chapman S.B."/>
            <person name="Chen Z."/>
            <person name="Engels R."/>
            <person name="Freedman E."/>
            <person name="Gellesch M."/>
            <person name="Goldberg J."/>
            <person name="Griggs A."/>
            <person name="Gujja S."/>
            <person name="Heilman E."/>
            <person name="Heiman D."/>
            <person name="Hepburn T."/>
            <person name="Howarth C."/>
            <person name="Jen D."/>
            <person name="Larson L."/>
            <person name="Lewis B."/>
            <person name="Mehta T."/>
            <person name="Park D."/>
            <person name="Pearson M."/>
            <person name="Roberts A."/>
            <person name="Saif S."/>
            <person name="Shea T."/>
            <person name="Shenoy N."/>
            <person name="Sisk P."/>
            <person name="Stolte C."/>
            <person name="Sykes S."/>
            <person name="Thomson T."/>
            <person name="Walk T."/>
            <person name="White J."/>
            <person name="Yandava C."/>
            <person name="Izard J."/>
            <person name="Baranova O.V."/>
            <person name="Blanton J.M."/>
            <person name="Tanner A.C."/>
            <person name="Dewhirst F.E."/>
            <person name="Haas B."/>
            <person name="Nusbaum C."/>
            <person name="Birren B."/>
        </authorList>
    </citation>
    <scope>NUCLEOTIDE SEQUENCE [LARGE SCALE GENOMIC DNA]</scope>
    <source>
        <strain evidence="1">1-1 BBBD Race 1</strain>
    </source>
</reference>
<protein>
    <submittedName>
        <fullName evidence="1 2">Uncharacterized protein</fullName>
    </submittedName>
</protein>